<accession>G3HEP0</accession>
<dbReference type="Proteomes" id="UP000001075">
    <property type="component" value="Unassembled WGS sequence"/>
</dbReference>
<feature type="region of interest" description="Disordered" evidence="1">
    <location>
        <begin position="1"/>
        <end position="58"/>
    </location>
</feature>
<sequence>MEEAKGWNPSATVLLGGEDLDPKVDESRGPPVPAAPGVLRVDPGRSVSGLARHARLSP</sequence>
<evidence type="ECO:0000256" key="1">
    <source>
        <dbReference type="SAM" id="MobiDB-lite"/>
    </source>
</evidence>
<protein>
    <submittedName>
        <fullName evidence="2">Uncharacterized protein</fullName>
    </submittedName>
</protein>
<evidence type="ECO:0000313" key="2">
    <source>
        <dbReference type="EMBL" id="EGV97588.1"/>
    </source>
</evidence>
<dbReference type="EMBL" id="JH000319">
    <property type="protein sequence ID" value="EGV97588.1"/>
    <property type="molecule type" value="Genomic_DNA"/>
</dbReference>
<dbReference type="InParanoid" id="G3HEP0"/>
<evidence type="ECO:0000313" key="3">
    <source>
        <dbReference type="Proteomes" id="UP000001075"/>
    </source>
</evidence>
<dbReference type="AlphaFoldDB" id="G3HEP0"/>
<name>G3HEP0_CRIGR</name>
<gene>
    <name evidence="2" type="ORF">I79_009028</name>
</gene>
<reference evidence="3" key="1">
    <citation type="journal article" date="2011" name="Nat. Biotechnol.">
        <title>The genomic sequence of the Chinese hamster ovary (CHO)-K1 cell line.</title>
        <authorList>
            <person name="Xu X."/>
            <person name="Nagarajan H."/>
            <person name="Lewis N.E."/>
            <person name="Pan S."/>
            <person name="Cai Z."/>
            <person name="Liu X."/>
            <person name="Chen W."/>
            <person name="Xie M."/>
            <person name="Wang W."/>
            <person name="Hammond S."/>
            <person name="Andersen M.R."/>
            <person name="Neff N."/>
            <person name="Passarelli B."/>
            <person name="Koh W."/>
            <person name="Fan H.C."/>
            <person name="Wang J."/>
            <person name="Gui Y."/>
            <person name="Lee K.H."/>
            <person name="Betenbaugh M.J."/>
            <person name="Quake S.R."/>
            <person name="Famili I."/>
            <person name="Palsson B.O."/>
            <person name="Wang J."/>
        </authorList>
    </citation>
    <scope>NUCLEOTIDE SEQUENCE [LARGE SCALE GENOMIC DNA]</scope>
    <source>
        <strain evidence="3">CHO K1 cell line</strain>
    </source>
</reference>
<proteinExistence type="predicted"/>
<organism evidence="2 3">
    <name type="scientific">Cricetulus griseus</name>
    <name type="common">Chinese hamster</name>
    <name type="synonym">Cricetulus barabensis griseus</name>
    <dbReference type="NCBI Taxonomy" id="10029"/>
    <lineage>
        <taxon>Eukaryota</taxon>
        <taxon>Metazoa</taxon>
        <taxon>Chordata</taxon>
        <taxon>Craniata</taxon>
        <taxon>Vertebrata</taxon>
        <taxon>Euteleostomi</taxon>
        <taxon>Mammalia</taxon>
        <taxon>Eutheria</taxon>
        <taxon>Euarchontoglires</taxon>
        <taxon>Glires</taxon>
        <taxon>Rodentia</taxon>
        <taxon>Myomorpha</taxon>
        <taxon>Muroidea</taxon>
        <taxon>Cricetidae</taxon>
        <taxon>Cricetinae</taxon>
        <taxon>Cricetulus</taxon>
    </lineage>
</organism>